<comment type="subcellular location">
    <subcellularLocation>
        <location evidence="1 10">Cytoplasm</location>
    </subcellularLocation>
</comment>
<dbReference type="InterPro" id="IPR011892">
    <property type="entry name" value="Cyt_kin_arch"/>
</dbReference>
<keyword evidence="4 10" id="KW-0808">Transferase</keyword>
<evidence type="ECO:0000256" key="8">
    <source>
        <dbReference type="ARBA" id="ARBA00047615"/>
    </source>
</evidence>
<evidence type="ECO:0000256" key="9">
    <source>
        <dbReference type="ARBA" id="ARBA00048478"/>
    </source>
</evidence>
<comment type="catalytic activity">
    <reaction evidence="8 10">
        <text>dCMP + ATP = dCDP + ADP</text>
        <dbReference type="Rhea" id="RHEA:25094"/>
        <dbReference type="ChEBI" id="CHEBI:30616"/>
        <dbReference type="ChEBI" id="CHEBI:57566"/>
        <dbReference type="ChEBI" id="CHEBI:58593"/>
        <dbReference type="ChEBI" id="CHEBI:456216"/>
        <dbReference type="EC" id="2.7.4.25"/>
    </reaction>
</comment>
<protein>
    <recommendedName>
        <fullName evidence="10">Cytidylate kinase</fullName>
        <shortName evidence="10">CK</shortName>
        <ecNumber evidence="10">2.7.4.25</ecNumber>
    </recommendedName>
    <alternativeName>
        <fullName evidence="10">Cytidine monophosphate kinase</fullName>
        <shortName evidence="10">CMP kinase</shortName>
    </alternativeName>
</protein>
<dbReference type="GO" id="GO:0006220">
    <property type="term" value="P:pyrimidine nucleotide metabolic process"/>
    <property type="evidence" value="ECO:0007669"/>
    <property type="project" value="UniProtKB-UniRule"/>
</dbReference>
<dbReference type="HAMAP" id="MF_00239">
    <property type="entry name" value="Cytidyl_kinase_type2"/>
    <property type="match status" value="1"/>
</dbReference>
<dbReference type="EC" id="2.7.4.25" evidence="10"/>
<evidence type="ECO:0000256" key="10">
    <source>
        <dbReference type="HAMAP-Rule" id="MF_00239"/>
    </source>
</evidence>
<comment type="catalytic activity">
    <reaction evidence="9 10">
        <text>CMP + ATP = CDP + ADP</text>
        <dbReference type="Rhea" id="RHEA:11600"/>
        <dbReference type="ChEBI" id="CHEBI:30616"/>
        <dbReference type="ChEBI" id="CHEBI:58069"/>
        <dbReference type="ChEBI" id="CHEBI:60377"/>
        <dbReference type="ChEBI" id="CHEBI:456216"/>
        <dbReference type="EC" id="2.7.4.25"/>
    </reaction>
</comment>
<organism evidence="11 12">
    <name type="scientific">Candidatus Marsarchaeota G2 archaeon OSP_D</name>
    <dbReference type="NCBI Taxonomy" id="1978157"/>
    <lineage>
        <taxon>Archaea</taxon>
        <taxon>Candidatus Marsarchaeota</taxon>
        <taxon>Candidatus Marsarchaeota group 2</taxon>
    </lineage>
</organism>
<comment type="caution">
    <text evidence="11">The sequence shown here is derived from an EMBL/GenBank/DDBJ whole genome shotgun (WGS) entry which is preliminary data.</text>
</comment>
<evidence type="ECO:0000256" key="4">
    <source>
        <dbReference type="ARBA" id="ARBA00022679"/>
    </source>
</evidence>
<name>A0A2R6AVV6_9ARCH</name>
<dbReference type="GO" id="GO:0036431">
    <property type="term" value="F:dCMP kinase activity"/>
    <property type="evidence" value="ECO:0007669"/>
    <property type="project" value="InterPro"/>
</dbReference>
<dbReference type="InterPro" id="IPR027417">
    <property type="entry name" value="P-loop_NTPase"/>
</dbReference>
<dbReference type="GO" id="GO:0005737">
    <property type="term" value="C:cytoplasm"/>
    <property type="evidence" value="ECO:0007669"/>
    <property type="project" value="UniProtKB-SubCell"/>
</dbReference>
<comment type="similarity">
    <text evidence="2 10">Belongs to the cytidylate kinase family. Type 2 subfamily.</text>
</comment>
<evidence type="ECO:0000256" key="2">
    <source>
        <dbReference type="ARBA" id="ARBA00011005"/>
    </source>
</evidence>
<dbReference type="NCBIfam" id="TIGR02173">
    <property type="entry name" value="cyt_kin_arch"/>
    <property type="match status" value="1"/>
</dbReference>
<gene>
    <name evidence="10" type="primary">cmk</name>
    <name evidence="11" type="ORF">B9Q03_06585</name>
</gene>
<reference evidence="11 12" key="1">
    <citation type="submission" date="2017-04" db="EMBL/GenBank/DDBJ databases">
        <title>Novel microbial lineages endemic to geothermal iron-oxide mats fill important gaps in the evolutionary history of Archaea.</title>
        <authorList>
            <person name="Jay Z.J."/>
            <person name="Beam J.P."/>
            <person name="Dlakic M."/>
            <person name="Rusch D.B."/>
            <person name="Kozubal M.A."/>
            <person name="Inskeep W.P."/>
        </authorList>
    </citation>
    <scope>NUCLEOTIDE SEQUENCE [LARGE SCALE GENOMIC DNA]</scope>
    <source>
        <strain evidence="11">OSP_D</strain>
    </source>
</reference>
<accession>A0A2R6AVV6</accession>
<dbReference type="EMBL" id="NEXE01000057">
    <property type="protein sequence ID" value="PSN90504.1"/>
    <property type="molecule type" value="Genomic_DNA"/>
</dbReference>
<evidence type="ECO:0000256" key="6">
    <source>
        <dbReference type="ARBA" id="ARBA00022777"/>
    </source>
</evidence>
<evidence type="ECO:0000256" key="3">
    <source>
        <dbReference type="ARBA" id="ARBA00022490"/>
    </source>
</evidence>
<evidence type="ECO:0000256" key="5">
    <source>
        <dbReference type="ARBA" id="ARBA00022741"/>
    </source>
</evidence>
<dbReference type="InterPro" id="IPR011994">
    <property type="entry name" value="Cytidylate_kinase_dom"/>
</dbReference>
<keyword evidence="3 10" id="KW-0963">Cytoplasm</keyword>
<keyword evidence="5 10" id="KW-0547">Nucleotide-binding</keyword>
<proteinExistence type="inferred from homology"/>
<feature type="binding site" evidence="10">
    <location>
        <begin position="8"/>
        <end position="16"/>
    </location>
    <ligand>
        <name>ATP</name>
        <dbReference type="ChEBI" id="CHEBI:30616"/>
    </ligand>
</feature>
<dbReference type="GO" id="GO:0005524">
    <property type="term" value="F:ATP binding"/>
    <property type="evidence" value="ECO:0007669"/>
    <property type="project" value="UniProtKB-UniRule"/>
</dbReference>
<keyword evidence="7 10" id="KW-0067">ATP-binding</keyword>
<sequence length="182" mass="20210">MVVITVSGPPGSGKSTVAKRIADLLGLRFVSAGQLFREMAQSKGIDVVDLNKQAEQDFSIDREVDARSILEAEKGNVVIEGHLTGWVVRDAELKVYLNAPLDVRAKRIAERESINIDKAIKETVQRETSEKERFKKIYGFNLDLLSNFDLVINTSLYDLQDLLDVVISAILKSKPIKGVVVQ</sequence>
<evidence type="ECO:0000256" key="7">
    <source>
        <dbReference type="ARBA" id="ARBA00022840"/>
    </source>
</evidence>
<evidence type="ECO:0000313" key="11">
    <source>
        <dbReference type="EMBL" id="PSN90504.1"/>
    </source>
</evidence>
<dbReference type="GO" id="GO:0036430">
    <property type="term" value="F:CMP kinase activity"/>
    <property type="evidence" value="ECO:0007669"/>
    <property type="project" value="RHEA"/>
</dbReference>
<dbReference type="Proteomes" id="UP000240322">
    <property type="component" value="Unassembled WGS sequence"/>
</dbReference>
<keyword evidence="6 10" id="KW-0418">Kinase</keyword>
<evidence type="ECO:0000256" key="1">
    <source>
        <dbReference type="ARBA" id="ARBA00004496"/>
    </source>
</evidence>
<evidence type="ECO:0000313" key="12">
    <source>
        <dbReference type="Proteomes" id="UP000240322"/>
    </source>
</evidence>
<dbReference type="Pfam" id="PF13189">
    <property type="entry name" value="Cytidylate_kin2"/>
    <property type="match status" value="1"/>
</dbReference>
<dbReference type="CDD" id="cd02020">
    <property type="entry name" value="CMPK"/>
    <property type="match status" value="1"/>
</dbReference>
<dbReference type="SUPFAM" id="SSF52540">
    <property type="entry name" value="P-loop containing nucleoside triphosphate hydrolases"/>
    <property type="match status" value="1"/>
</dbReference>
<dbReference type="AlphaFoldDB" id="A0A2R6AVV6"/>
<dbReference type="Gene3D" id="3.40.50.300">
    <property type="entry name" value="P-loop containing nucleotide triphosphate hydrolases"/>
    <property type="match status" value="1"/>
</dbReference>